<evidence type="ECO:0000256" key="4">
    <source>
        <dbReference type="ARBA" id="ARBA00022827"/>
    </source>
</evidence>
<keyword evidence="8" id="KW-1185">Reference proteome</keyword>
<dbReference type="GO" id="GO:0019478">
    <property type="term" value="P:D-amino acid catabolic process"/>
    <property type="evidence" value="ECO:0007669"/>
    <property type="project" value="TreeGrafter"/>
</dbReference>
<dbReference type="GeneID" id="27902143"/>
<dbReference type="AlphaFoldDB" id="M3D4Q1"/>
<dbReference type="Proteomes" id="UP000016931">
    <property type="component" value="Unassembled WGS sequence"/>
</dbReference>
<organism evidence="7 8">
    <name type="scientific">Sphaerulina musiva (strain SO2202)</name>
    <name type="common">Poplar stem canker fungus</name>
    <name type="synonym">Septoria musiva</name>
    <dbReference type="NCBI Taxonomy" id="692275"/>
    <lineage>
        <taxon>Eukaryota</taxon>
        <taxon>Fungi</taxon>
        <taxon>Dikarya</taxon>
        <taxon>Ascomycota</taxon>
        <taxon>Pezizomycotina</taxon>
        <taxon>Dothideomycetes</taxon>
        <taxon>Dothideomycetidae</taxon>
        <taxon>Mycosphaerellales</taxon>
        <taxon>Mycosphaerellaceae</taxon>
        <taxon>Sphaerulina</taxon>
    </lineage>
</organism>
<evidence type="ECO:0000259" key="6">
    <source>
        <dbReference type="Pfam" id="PF01266"/>
    </source>
</evidence>
<evidence type="ECO:0000256" key="1">
    <source>
        <dbReference type="ARBA" id="ARBA00001974"/>
    </source>
</evidence>
<sequence length="282" mass="30649">MQDSLHYWDGPIEEDLWWASHVEDYRSMALSEEPVRTINATRPPHAPEIKFAAYSRAHSLDAPGHLLYLRNRARKSGVIIFQSTLPTDGGLSKALHTAEGLSQAIDRGRVNVFINCTGLGARQLCNDDAMYPIRGQTVLVKGEAQATRTRYHAGTIGKGDTSYCIPRPGTGTTILGGTKEVGQSSPEPDETVTKKILDRCSWMVPELLTAEDGGFEVVSVQCGLRPARHGGPRVEREVVEGMRVVHAYGHAGGGYQNSVGCARKVVKLVEESLGLATSKSKL</sequence>
<dbReference type="InterPro" id="IPR006076">
    <property type="entry name" value="FAD-dep_OxRdtase"/>
</dbReference>
<dbReference type="PROSITE" id="PS00677">
    <property type="entry name" value="DAO"/>
    <property type="match status" value="1"/>
</dbReference>
<dbReference type="SUPFAM" id="SSF51971">
    <property type="entry name" value="Nucleotide-binding domain"/>
    <property type="match status" value="1"/>
</dbReference>
<evidence type="ECO:0000256" key="2">
    <source>
        <dbReference type="ARBA" id="ARBA00006730"/>
    </source>
</evidence>
<evidence type="ECO:0000313" key="8">
    <source>
        <dbReference type="Proteomes" id="UP000016931"/>
    </source>
</evidence>
<accession>M3D4Q1</accession>
<evidence type="ECO:0000256" key="3">
    <source>
        <dbReference type="ARBA" id="ARBA00022630"/>
    </source>
</evidence>
<dbReference type="SUPFAM" id="SSF54373">
    <property type="entry name" value="FAD-linked reductases, C-terminal domain"/>
    <property type="match status" value="1"/>
</dbReference>
<dbReference type="OMA" id="EDLWWAP"/>
<dbReference type="GO" id="GO:0003884">
    <property type="term" value="F:D-amino-acid oxidase activity"/>
    <property type="evidence" value="ECO:0007669"/>
    <property type="project" value="InterPro"/>
</dbReference>
<dbReference type="eggNOG" id="KOG3923">
    <property type="taxonomic scope" value="Eukaryota"/>
</dbReference>
<proteinExistence type="inferred from homology"/>
<protein>
    <submittedName>
        <fullName evidence="7">DAO-domain-containing protein</fullName>
    </submittedName>
</protein>
<keyword evidence="3" id="KW-0285">Flavoprotein</keyword>
<comment type="cofactor">
    <cofactor evidence="1">
        <name>FAD</name>
        <dbReference type="ChEBI" id="CHEBI:57692"/>
    </cofactor>
</comment>
<evidence type="ECO:0000313" key="7">
    <source>
        <dbReference type="EMBL" id="EMF13195.1"/>
    </source>
</evidence>
<dbReference type="OrthoDB" id="2015447at2759"/>
<dbReference type="InterPro" id="IPR006181">
    <property type="entry name" value="D-amino_acid_oxidase_CS"/>
</dbReference>
<dbReference type="EMBL" id="KB456263">
    <property type="protein sequence ID" value="EMF13195.1"/>
    <property type="molecule type" value="Genomic_DNA"/>
</dbReference>
<comment type="similarity">
    <text evidence="2">Belongs to the DAMOX/DASOX family.</text>
</comment>
<dbReference type="GO" id="GO:0071949">
    <property type="term" value="F:FAD binding"/>
    <property type="evidence" value="ECO:0007669"/>
    <property type="project" value="InterPro"/>
</dbReference>
<dbReference type="PANTHER" id="PTHR11530">
    <property type="entry name" value="D-AMINO ACID OXIDASE"/>
    <property type="match status" value="1"/>
</dbReference>
<evidence type="ECO:0000256" key="5">
    <source>
        <dbReference type="ARBA" id="ARBA00023002"/>
    </source>
</evidence>
<dbReference type="GO" id="GO:0005737">
    <property type="term" value="C:cytoplasm"/>
    <property type="evidence" value="ECO:0007669"/>
    <property type="project" value="TreeGrafter"/>
</dbReference>
<feature type="domain" description="FAD dependent oxidoreductase" evidence="6">
    <location>
        <begin position="34"/>
        <end position="267"/>
    </location>
</feature>
<dbReference type="RefSeq" id="XP_016761316.1">
    <property type="nucleotide sequence ID" value="XM_016905006.1"/>
</dbReference>
<dbReference type="HOGENOM" id="CLU_034311_3_1_1"/>
<dbReference type="PANTHER" id="PTHR11530:SF11">
    <property type="entry name" value="D-ASPARTATE OXIDASE"/>
    <property type="match status" value="1"/>
</dbReference>
<keyword evidence="4" id="KW-0274">FAD</keyword>
<dbReference type="Pfam" id="PF01266">
    <property type="entry name" value="DAO"/>
    <property type="match status" value="1"/>
</dbReference>
<dbReference type="InterPro" id="IPR023209">
    <property type="entry name" value="DAO"/>
</dbReference>
<keyword evidence="5" id="KW-0560">Oxidoreductase</keyword>
<reference evidence="7 8" key="1">
    <citation type="journal article" date="2012" name="PLoS Pathog.">
        <title>Diverse lifestyles and strategies of plant pathogenesis encoded in the genomes of eighteen Dothideomycetes fungi.</title>
        <authorList>
            <person name="Ohm R.A."/>
            <person name="Feau N."/>
            <person name="Henrissat B."/>
            <person name="Schoch C.L."/>
            <person name="Horwitz B.A."/>
            <person name="Barry K.W."/>
            <person name="Condon B.J."/>
            <person name="Copeland A.C."/>
            <person name="Dhillon B."/>
            <person name="Glaser F."/>
            <person name="Hesse C.N."/>
            <person name="Kosti I."/>
            <person name="LaButti K."/>
            <person name="Lindquist E.A."/>
            <person name="Lucas S."/>
            <person name="Salamov A.A."/>
            <person name="Bradshaw R.E."/>
            <person name="Ciuffetti L."/>
            <person name="Hamelin R.C."/>
            <person name="Kema G.H.J."/>
            <person name="Lawrence C."/>
            <person name="Scott J.A."/>
            <person name="Spatafora J.W."/>
            <person name="Turgeon B.G."/>
            <person name="de Wit P.J.G.M."/>
            <person name="Zhong S."/>
            <person name="Goodwin S.B."/>
            <person name="Grigoriev I.V."/>
        </authorList>
    </citation>
    <scope>NUCLEOTIDE SEQUENCE [LARGE SCALE GENOMIC DNA]</scope>
    <source>
        <strain evidence="7 8">SO2202</strain>
    </source>
</reference>
<gene>
    <name evidence="7" type="ORF">SEPMUDRAFT_148569</name>
</gene>
<dbReference type="STRING" id="692275.M3D4Q1"/>
<name>M3D4Q1_SPHMS</name>
<dbReference type="Gene3D" id="3.30.9.10">
    <property type="entry name" value="D-Amino Acid Oxidase, subunit A, domain 2"/>
    <property type="match status" value="1"/>
</dbReference>